<dbReference type="InParanoid" id="A0A096P7K6"/>
<keyword evidence="2" id="KW-1185">Reference proteome</keyword>
<evidence type="ECO:0000313" key="2">
    <source>
        <dbReference type="Proteomes" id="UP000009170"/>
    </source>
</evidence>
<proteinExistence type="predicted"/>
<dbReference type="GeneID" id="9832801"/>
<dbReference type="OrthoDB" id="10516192at2759"/>
<dbReference type="AlphaFoldDB" id="A0A096P7K6"/>
<name>A0A096P7K6_OSTTA</name>
<dbReference type="EMBL" id="CAID01000003">
    <property type="protein sequence ID" value="CEF96989.1"/>
    <property type="molecule type" value="Genomic_DNA"/>
</dbReference>
<sequence>MTRSRNSPVPTLPIEIWSTVSRYVPLTDRVAMLATCKAMREVRARAGRLESGVLRERDAATIAYIGQHRHYFVDADGAPCVDGEAVGAFARALVPYSNRLFPLDVIDVERRDKAHQRAWFCAAMVEAFADGLDDVRFLTMTETEKACQVTSAMAGSTIDLSHQARGKAVGMFLRTDIDFLEEDWMDGQYDANDWREAHYEAENTDEEVHIDEYTLGVDRIDRGGESRVEVSDAIVHDAELFRAEIRIFLMTHGVLGTKTLSHLLSEHAQGAGIESAFRFKTFTIGFMGLLSTRKHTNVSFLRTLISPNFQWFILRMAQFRGSDASEAETSITYVPEGMASLSLQAEMALYRASSVPELTTVAAFELTDNLNANLGSVFDPQEIFNENIIALSKLLSIILRETAPGEVSFARIVFGVTDRWDPTYKLMLLGALWEICPQTQYLLEAFFSRELRPAPPGAYELREARHRDLPASRVGAKFLAVFKQRHHLRLKANTCVAIFEIARQQWSESERERVTVAILRDCQIGLCMSVTECEFGCCRHGINSNILALMVYLGEAGYTKSKKRNAVKPPKSPRPVKIDEDARADESLFDIDFEYDTDTLVHRENGSNRTFAAHNWLAPEE</sequence>
<organism evidence="1 2">
    <name type="scientific">Ostreococcus tauri</name>
    <name type="common">Marine green alga</name>
    <dbReference type="NCBI Taxonomy" id="70448"/>
    <lineage>
        <taxon>Eukaryota</taxon>
        <taxon>Viridiplantae</taxon>
        <taxon>Chlorophyta</taxon>
        <taxon>Mamiellophyceae</taxon>
        <taxon>Mamiellales</taxon>
        <taxon>Bathycoccaceae</taxon>
        <taxon>Ostreococcus</taxon>
    </lineage>
</organism>
<reference evidence="2" key="1">
    <citation type="journal article" date="2006" name="Proc. Natl. Acad. Sci. U.S.A.">
        <title>Genome analysis of the smallest free-living eukaryote Ostreococcus tauri unveils many unique features.</title>
        <authorList>
            <person name="Derelle E."/>
            <person name="Ferraz C."/>
            <person name="Rombauts S."/>
            <person name="Rouze P."/>
            <person name="Worden A.Z."/>
            <person name="Robbens S."/>
            <person name="Partensky F."/>
            <person name="Degroeve S."/>
            <person name="Echeynie S."/>
            <person name="Cooke R."/>
            <person name="Saeys Y."/>
            <person name="Wuyts J."/>
            <person name="Jabbari K."/>
            <person name="Bowler C."/>
            <person name="Panaud O."/>
            <person name="Piegu B."/>
            <person name="Ball S.G."/>
            <person name="Ral J.-P."/>
            <person name="Bouget F.-Y."/>
            <person name="Piganeau G."/>
            <person name="De Baets B."/>
            <person name="Picard A."/>
            <person name="Delseny M."/>
            <person name="Demaille J."/>
            <person name="Van de Peer Y."/>
            <person name="Moreau H."/>
        </authorList>
    </citation>
    <scope>NUCLEOTIDE SEQUENCE [LARGE SCALE GENOMIC DNA]</scope>
    <source>
        <strain evidence="2">OTTH 0595 / CCAP 157/2 / RCC745</strain>
    </source>
</reference>
<gene>
    <name evidence="1" type="ORF">OT_ostta03g00670</name>
</gene>
<dbReference type="CDD" id="cd09917">
    <property type="entry name" value="F-box_SF"/>
    <property type="match status" value="1"/>
</dbReference>
<accession>A0A096P7K6</accession>
<evidence type="ECO:0000313" key="1">
    <source>
        <dbReference type="EMBL" id="CEF96989.1"/>
    </source>
</evidence>
<reference evidence="1 2" key="2">
    <citation type="journal article" date="2014" name="BMC Genomics">
        <title>An improved genome of the model marine alga Ostreococcus tauri unfolds by assessing Illumina de novo assemblies.</title>
        <authorList>
            <person name="Blanc-Mathieu R."/>
            <person name="Verhelst B."/>
            <person name="Derelle E."/>
            <person name="Rombauts S."/>
            <person name="Bouget F.Y."/>
            <person name="Carre I."/>
            <person name="Chateau A."/>
            <person name="Eyre-Walker A."/>
            <person name="Grimsley N."/>
            <person name="Moreau H."/>
            <person name="Piegu B."/>
            <person name="Rivals E."/>
            <person name="Schackwitz W."/>
            <person name="Van de Peer Y."/>
            <person name="Piganeau G."/>
        </authorList>
    </citation>
    <scope>NUCLEOTIDE SEQUENCE [LARGE SCALE GENOMIC DNA]</scope>
    <source>
        <strain evidence="2">OTTH 0595 / CCAP 157/2 / RCC745</strain>
    </source>
</reference>
<dbReference type="Proteomes" id="UP000009170">
    <property type="component" value="Unassembled WGS sequence"/>
</dbReference>
<comment type="caution">
    <text evidence="1">The sequence shown here is derived from an EMBL/GenBank/DDBJ whole genome shotgun (WGS) entry which is preliminary data.</text>
</comment>
<dbReference type="RefSeq" id="XP_022838418.1">
    <property type="nucleotide sequence ID" value="XM_022984678.1"/>
</dbReference>
<dbReference type="KEGG" id="ota:OT_ostta03g00670"/>
<protein>
    <submittedName>
        <fullName evidence="1">Unnamed product</fullName>
    </submittedName>
</protein>